<dbReference type="SUPFAM" id="SSF50993">
    <property type="entry name" value="Peptidase/esterase 'gauge' domain"/>
    <property type="match status" value="1"/>
</dbReference>
<keyword evidence="1" id="KW-0645">Protease</keyword>
<dbReference type="Pfam" id="PF02897">
    <property type="entry name" value="Peptidase_S9_N"/>
    <property type="match status" value="1"/>
</dbReference>
<dbReference type="PANTHER" id="PTHR42881">
    <property type="entry name" value="PROLYL ENDOPEPTIDASE"/>
    <property type="match status" value="1"/>
</dbReference>
<dbReference type="EMBL" id="CAEZSR010000165">
    <property type="protein sequence ID" value="CAB4582877.1"/>
    <property type="molecule type" value="Genomic_DNA"/>
</dbReference>
<evidence type="ECO:0000259" key="5">
    <source>
        <dbReference type="Pfam" id="PF02897"/>
    </source>
</evidence>
<evidence type="ECO:0000313" key="6">
    <source>
        <dbReference type="EMBL" id="CAB4582877.1"/>
    </source>
</evidence>
<dbReference type="Pfam" id="PF00326">
    <property type="entry name" value="Peptidase_S9"/>
    <property type="match status" value="1"/>
</dbReference>
<evidence type="ECO:0000256" key="2">
    <source>
        <dbReference type="ARBA" id="ARBA00022801"/>
    </source>
</evidence>
<feature type="domain" description="Peptidase S9 prolyl oligopeptidase catalytic" evidence="4">
    <location>
        <begin position="413"/>
        <end position="598"/>
    </location>
</feature>
<dbReference type="InterPro" id="IPR023302">
    <property type="entry name" value="Pept_S9A_N"/>
</dbReference>
<keyword evidence="2" id="KW-0378">Hydrolase</keyword>
<dbReference type="GO" id="GO:0006508">
    <property type="term" value="P:proteolysis"/>
    <property type="evidence" value="ECO:0007669"/>
    <property type="project" value="UniProtKB-KW"/>
</dbReference>
<dbReference type="GO" id="GO:0004252">
    <property type="term" value="F:serine-type endopeptidase activity"/>
    <property type="evidence" value="ECO:0007669"/>
    <property type="project" value="UniProtKB-EC"/>
</dbReference>
<accession>A0A6J6F3B4</accession>
<dbReference type="SUPFAM" id="SSF53474">
    <property type="entry name" value="alpha/beta-Hydrolases"/>
    <property type="match status" value="1"/>
</dbReference>
<dbReference type="Gene3D" id="2.130.10.120">
    <property type="entry name" value="Prolyl oligopeptidase, N-terminal domain"/>
    <property type="match status" value="1"/>
</dbReference>
<dbReference type="AlphaFoldDB" id="A0A6J6F3B4"/>
<dbReference type="GO" id="GO:0070012">
    <property type="term" value="F:oligopeptidase activity"/>
    <property type="evidence" value="ECO:0007669"/>
    <property type="project" value="TreeGrafter"/>
</dbReference>
<proteinExistence type="predicted"/>
<dbReference type="InterPro" id="IPR051167">
    <property type="entry name" value="Prolyl_oligopep/macrocyclase"/>
</dbReference>
<dbReference type="PANTHER" id="PTHR42881:SF13">
    <property type="entry name" value="PROLYL ENDOPEPTIDASE"/>
    <property type="match status" value="1"/>
</dbReference>
<dbReference type="Gene3D" id="3.40.50.1820">
    <property type="entry name" value="alpha/beta hydrolase"/>
    <property type="match status" value="1"/>
</dbReference>
<dbReference type="InterPro" id="IPR029058">
    <property type="entry name" value="AB_hydrolase_fold"/>
</dbReference>
<evidence type="ECO:0000256" key="3">
    <source>
        <dbReference type="ARBA" id="ARBA00022825"/>
    </source>
</evidence>
<feature type="domain" description="Peptidase S9A N-terminal" evidence="5">
    <location>
        <begin position="74"/>
        <end position="297"/>
    </location>
</feature>
<keyword evidence="3" id="KW-0720">Serine protease</keyword>
<dbReference type="InterPro" id="IPR002470">
    <property type="entry name" value="Peptidase_S9A"/>
</dbReference>
<gene>
    <name evidence="6" type="ORF">UFOPK1493_03203</name>
</gene>
<dbReference type="InterPro" id="IPR001375">
    <property type="entry name" value="Peptidase_S9_cat"/>
</dbReference>
<dbReference type="GO" id="GO:0005829">
    <property type="term" value="C:cytosol"/>
    <property type="evidence" value="ECO:0007669"/>
    <property type="project" value="TreeGrafter"/>
</dbReference>
<evidence type="ECO:0000256" key="1">
    <source>
        <dbReference type="ARBA" id="ARBA00022670"/>
    </source>
</evidence>
<dbReference type="PRINTS" id="PR00862">
    <property type="entry name" value="PROLIGOPTASE"/>
</dbReference>
<organism evidence="6">
    <name type="scientific">freshwater metagenome</name>
    <dbReference type="NCBI Taxonomy" id="449393"/>
    <lineage>
        <taxon>unclassified sequences</taxon>
        <taxon>metagenomes</taxon>
        <taxon>ecological metagenomes</taxon>
    </lineage>
</organism>
<reference evidence="6" key="1">
    <citation type="submission" date="2020-05" db="EMBL/GenBank/DDBJ databases">
        <authorList>
            <person name="Chiriac C."/>
            <person name="Salcher M."/>
            <person name="Ghai R."/>
            <person name="Kavagutti S V."/>
        </authorList>
    </citation>
    <scope>NUCLEOTIDE SEQUENCE</scope>
</reference>
<protein>
    <submittedName>
        <fullName evidence="6">Unannotated protein</fullName>
    </submittedName>
</protein>
<evidence type="ECO:0000259" key="4">
    <source>
        <dbReference type="Pfam" id="PF00326"/>
    </source>
</evidence>
<sequence length="617" mass="66047">MDRVAQLRDEMRAGLDLVEAAKQPMPVGDAWLLHRLDPFDGSSVVLVGPQPGQLDRVLLRSRDLPGPRPTIEWVVPSPTGAHVAVGISTDGGEDATARVIDVASGAMLSDAVPHVFVSQVSWLADGSGFYARVSDRPLVDGIHPRVALHHLGGVTEHDDALAGAPKSVVVLPSGDALVVEGLGPTLTPTAIKRPGSDRWQPLLEPDAGNLVAMVRGDDLVGITTIGADRGRVVSIPIDSAADRATWTELVPESDGVARGMMPLDEHLVTCEIVNGAHRIRVFAADGTPDHTVDLPEPSGLDLLFGFGRGFGDPHVLPDGPASIVFHLGGFDRPPCPHRYDLATRELTPLMPVVRDERIVATWHRAVSADGYPVGYWHVRLRGTEGPAPALVYGYGGFNVAMHTPCHPTPLMPWLERGGCLLLPQLRGGGEEGLAHYRAALALGKQRTFDDLFAVAEHAVDTGIAAAGHLAFVGASNGGLTAGAAVAQRPELFRAVICAIPAIDLLDLPEHAVGSIVTEYGRADVPEHVAEWRRISPLQQLREGVRYPAVLVDQGEVDIRCPPERSRRFAERLSEIAGPTGRRVVLRERPHGGHVAGEGELWPVWLDFLITEVMESDG</sequence>
<name>A0A6J6F3B4_9ZZZZ</name>